<dbReference type="InterPro" id="IPR036291">
    <property type="entry name" value="NAD(P)-bd_dom_sf"/>
</dbReference>
<reference evidence="3 4" key="1">
    <citation type="submission" date="2024-05" db="EMBL/GenBank/DDBJ databases">
        <authorList>
            <person name="Liu Q."/>
            <person name="Xin Y.-H."/>
        </authorList>
    </citation>
    <scope>NUCLEOTIDE SEQUENCE [LARGE SCALE GENOMIC DNA]</scope>
    <source>
        <strain evidence="3 4">CGMCC 1.10181</strain>
    </source>
</reference>
<accession>A0ABU9Y0E1</accession>
<comment type="caution">
    <text evidence="3">The sequence shown here is derived from an EMBL/GenBank/DDBJ whole genome shotgun (WGS) entry which is preliminary data.</text>
</comment>
<evidence type="ECO:0000313" key="3">
    <source>
        <dbReference type="EMBL" id="MEN2789270.1"/>
    </source>
</evidence>
<evidence type="ECO:0000313" key="4">
    <source>
        <dbReference type="Proteomes" id="UP001419910"/>
    </source>
</evidence>
<sequence length="261" mass="27779">MDVLDFAEAYGPVALVTGASSGIGKAFAEALAARRLDLVLVARRIERLEALAATLSRDHGIRTRALQVDLADPLASQAILEATRSLDIGLVVSNAGFGMKGEHAANDSSAMADMVMVNCTVPMQLAHGFIPRLRARKRGGLILTASVEGLIGCPYSAAYAATKALVVSLGEALWAELRPDGIDVLTLCPGATESEAAERQGIDLSKLQNVMSADDVVRLTMENIRKGPTFISSDHYRASFDRLLAMPRRDALMAMAGAMKR</sequence>
<keyword evidence="4" id="KW-1185">Reference proteome</keyword>
<dbReference type="Gene3D" id="3.40.50.720">
    <property type="entry name" value="NAD(P)-binding Rossmann-like Domain"/>
    <property type="match status" value="1"/>
</dbReference>
<dbReference type="PRINTS" id="PR00081">
    <property type="entry name" value="GDHRDH"/>
</dbReference>
<dbReference type="Proteomes" id="UP001419910">
    <property type="component" value="Unassembled WGS sequence"/>
</dbReference>
<evidence type="ECO:0000256" key="1">
    <source>
        <dbReference type="ARBA" id="ARBA00022857"/>
    </source>
</evidence>
<gene>
    <name evidence="3" type="ORF">ABC974_06505</name>
</gene>
<dbReference type="PANTHER" id="PTHR43086:SF2">
    <property type="entry name" value="HYDROXYSTEROID DEHYDROGENASE-LIKE PROTEIN 1"/>
    <property type="match status" value="1"/>
</dbReference>
<dbReference type="Pfam" id="PF00106">
    <property type="entry name" value="adh_short"/>
    <property type="match status" value="1"/>
</dbReference>
<dbReference type="PANTHER" id="PTHR43086">
    <property type="entry name" value="VERY-LONG-CHAIN 3-OXOOACYL-COA REDUCTASE"/>
    <property type="match status" value="1"/>
</dbReference>
<protein>
    <submittedName>
        <fullName evidence="3">SDR family NAD(P)-dependent oxidoreductase</fullName>
    </submittedName>
</protein>
<dbReference type="SUPFAM" id="SSF51735">
    <property type="entry name" value="NAD(P)-binding Rossmann-fold domains"/>
    <property type="match status" value="1"/>
</dbReference>
<proteinExistence type="predicted"/>
<organism evidence="3 4">
    <name type="scientific">Sphingomonas oligophenolica</name>
    <dbReference type="NCBI Taxonomy" id="301154"/>
    <lineage>
        <taxon>Bacteria</taxon>
        <taxon>Pseudomonadati</taxon>
        <taxon>Pseudomonadota</taxon>
        <taxon>Alphaproteobacteria</taxon>
        <taxon>Sphingomonadales</taxon>
        <taxon>Sphingomonadaceae</taxon>
        <taxon>Sphingomonas</taxon>
    </lineage>
</organism>
<dbReference type="InterPro" id="IPR002347">
    <property type="entry name" value="SDR_fam"/>
</dbReference>
<keyword evidence="1" id="KW-0521">NADP</keyword>
<name>A0ABU9Y0E1_9SPHN</name>
<keyword evidence="2" id="KW-0560">Oxidoreductase</keyword>
<evidence type="ECO:0000256" key="2">
    <source>
        <dbReference type="ARBA" id="ARBA00023002"/>
    </source>
</evidence>
<dbReference type="EMBL" id="JBDIME010000003">
    <property type="protein sequence ID" value="MEN2789270.1"/>
    <property type="molecule type" value="Genomic_DNA"/>
</dbReference>
<dbReference type="PIRSF" id="PIRSF000126">
    <property type="entry name" value="11-beta-HSD1"/>
    <property type="match status" value="1"/>
</dbReference>
<dbReference type="RefSeq" id="WP_343891924.1">
    <property type="nucleotide sequence ID" value="NZ_BAAAEH010000047.1"/>
</dbReference>